<protein>
    <recommendedName>
        <fullName evidence="14">Family with sequence similarity 171 member A1</fullName>
    </recommendedName>
</protein>
<keyword evidence="6 9" id="KW-0472">Membrane</keyword>
<name>A0AAY5EB51_ELEEL</name>
<evidence type="ECO:0000259" key="10">
    <source>
        <dbReference type="Pfam" id="PF10577"/>
    </source>
</evidence>
<evidence type="ECO:0000313" key="12">
    <source>
        <dbReference type="Ensembl" id="ENSEEEP00000054113.1"/>
    </source>
</evidence>
<sequence>EVALKVHLSDASTHQPLSGVTVEIFANHTPVAKEISGEDGNIFIRIHYRLGDLLVVTATRRGYVPSSSPWRPARLPVFSSLSLDLLPERTATLMVYDDIVQIVAGYQGSRQQPWVQFPRRALHLPPNTTYTNLTALLTVSHSGQDTQRFPYLQSLPSNGTSSDWFELTPIAAISVHLLGSDGVELHVNEPVSVSVPLPANSGLDENDHVPAWRFDPKLGAWLKISLGNVHRDGAALTLTYIAPQLGYWVAAMSPINTGPVVAKDISTYHTVFLLAILGGMAIILLFLLCLLLYYCRRKCVRSRRTHQKFALSSSLDGSKRDQATSMSHLNLISETRLDHVGAEPDLHTPMLKTGHYDTSTNELLTSQDELQSRASDGERHRRSAETFGLRSARSTGPSEGFDSPAQRGDYRRSYSSTISSSPHPLRTSVPPSNPHLLHHAASAGRLSSDSRAGELRLSPAAATPVTPAASPCRDRETILERRPADYLLSRSVDHLERPAALPRPGALLCCTSELQVSQGEATYQKARPTLLIPAHYIRLPGTHPLSGQALLLQSDEQSELESIQAELNASRKPQGEAGQGDGGGGLGEGREGEAGARPAEEWTLQTAALPEALSIPNSLSQAGLGVVQMNGEDQLLAEKTLMELRGGKPLPHPRAWFVSLDGRSNAHIRHSYIDLQRAGHSASSAWSNDASLDSGVDVSDVTPGRRARNLSKGQERARPAAPPAAYTQLVFVEAGGNADGDMAPPDDSGEDENKKSPWQKREERPLLAFNLK</sequence>
<feature type="domain" description="FAM171 N-terminal" evidence="10">
    <location>
        <begin position="2"/>
        <end position="254"/>
    </location>
</feature>
<dbReference type="InterPro" id="IPR018890">
    <property type="entry name" value="FAM171"/>
</dbReference>
<dbReference type="InterPro" id="IPR049175">
    <property type="entry name" value="FAM171_C"/>
</dbReference>
<evidence type="ECO:0000256" key="5">
    <source>
        <dbReference type="ARBA" id="ARBA00022989"/>
    </source>
</evidence>
<comment type="subcellular location">
    <subcellularLocation>
        <location evidence="1">Membrane</location>
        <topology evidence="1">Single-pass type I membrane protein</topology>
    </subcellularLocation>
</comment>
<keyword evidence="5 9" id="KW-1133">Transmembrane helix</keyword>
<keyword evidence="3 9" id="KW-0812">Transmembrane</keyword>
<evidence type="ECO:0000256" key="9">
    <source>
        <dbReference type="SAM" id="Phobius"/>
    </source>
</evidence>
<reference evidence="12" key="3">
    <citation type="submission" date="2025-09" db="UniProtKB">
        <authorList>
            <consortium name="Ensembl"/>
        </authorList>
    </citation>
    <scope>IDENTIFICATION</scope>
</reference>
<reference evidence="12 13" key="1">
    <citation type="submission" date="2020-05" db="EMBL/GenBank/DDBJ databases">
        <title>Electrophorus electricus (electric eel) genome, fEleEle1, primary haplotype.</title>
        <authorList>
            <person name="Myers G."/>
            <person name="Meyer A."/>
            <person name="Fedrigo O."/>
            <person name="Formenti G."/>
            <person name="Rhie A."/>
            <person name="Tracey A."/>
            <person name="Sims Y."/>
            <person name="Jarvis E.D."/>
        </authorList>
    </citation>
    <scope>NUCLEOTIDE SEQUENCE [LARGE SCALE GENOMIC DNA]</scope>
</reference>
<proteinExistence type="inferred from homology"/>
<feature type="domain" description="FAM171 C-terminal" evidence="11">
    <location>
        <begin position="745"/>
        <end position="770"/>
    </location>
</feature>
<organism evidence="12 13">
    <name type="scientific">Electrophorus electricus</name>
    <name type="common">Electric eel</name>
    <name type="synonym">Gymnotus electricus</name>
    <dbReference type="NCBI Taxonomy" id="8005"/>
    <lineage>
        <taxon>Eukaryota</taxon>
        <taxon>Metazoa</taxon>
        <taxon>Chordata</taxon>
        <taxon>Craniata</taxon>
        <taxon>Vertebrata</taxon>
        <taxon>Euteleostomi</taxon>
        <taxon>Actinopterygii</taxon>
        <taxon>Neopterygii</taxon>
        <taxon>Teleostei</taxon>
        <taxon>Ostariophysi</taxon>
        <taxon>Gymnotiformes</taxon>
        <taxon>Gymnotoidei</taxon>
        <taxon>Gymnotidae</taxon>
        <taxon>Electrophorus</taxon>
    </lineage>
</organism>
<accession>A0AAY5EB51</accession>
<dbReference type="Proteomes" id="UP000314983">
    <property type="component" value="Chromosome 5"/>
</dbReference>
<feature type="region of interest" description="Disordered" evidence="8">
    <location>
        <begin position="370"/>
        <end position="437"/>
    </location>
</feature>
<evidence type="ECO:0000256" key="2">
    <source>
        <dbReference type="ARBA" id="ARBA00006818"/>
    </source>
</evidence>
<keyword evidence="4" id="KW-0732">Signal</keyword>
<evidence type="ECO:0000256" key="3">
    <source>
        <dbReference type="ARBA" id="ARBA00022692"/>
    </source>
</evidence>
<dbReference type="InterPro" id="IPR048530">
    <property type="entry name" value="FAM171_N"/>
</dbReference>
<gene>
    <name evidence="12" type="primary">FAM171A1</name>
</gene>
<feature type="region of interest" description="Disordered" evidence="8">
    <location>
        <begin position="685"/>
        <end position="772"/>
    </location>
</feature>
<dbReference type="GO" id="GO:0043149">
    <property type="term" value="P:stress fiber assembly"/>
    <property type="evidence" value="ECO:0007669"/>
    <property type="project" value="TreeGrafter"/>
</dbReference>
<evidence type="ECO:0000259" key="11">
    <source>
        <dbReference type="Pfam" id="PF20771"/>
    </source>
</evidence>
<evidence type="ECO:0000256" key="8">
    <source>
        <dbReference type="SAM" id="MobiDB-lite"/>
    </source>
</evidence>
<evidence type="ECO:0000256" key="7">
    <source>
        <dbReference type="ARBA" id="ARBA00023180"/>
    </source>
</evidence>
<dbReference type="GeneTree" id="ENSGT00950000183184"/>
<keyword evidence="7" id="KW-0325">Glycoprotein</keyword>
<feature type="region of interest" description="Disordered" evidence="8">
    <location>
        <begin position="561"/>
        <end position="599"/>
    </location>
</feature>
<reference evidence="12" key="2">
    <citation type="submission" date="2025-08" db="UniProtKB">
        <authorList>
            <consortium name="Ensembl"/>
        </authorList>
    </citation>
    <scope>IDENTIFICATION</scope>
</reference>
<feature type="domain" description="FAM171 C-terminal" evidence="11">
    <location>
        <begin position="342"/>
        <end position="740"/>
    </location>
</feature>
<evidence type="ECO:0000256" key="1">
    <source>
        <dbReference type="ARBA" id="ARBA00004479"/>
    </source>
</evidence>
<evidence type="ECO:0000256" key="4">
    <source>
        <dbReference type="ARBA" id="ARBA00022729"/>
    </source>
</evidence>
<feature type="compositionally biased region" description="Basic and acidic residues" evidence="8">
    <location>
        <begin position="588"/>
        <end position="599"/>
    </location>
</feature>
<evidence type="ECO:0000313" key="13">
    <source>
        <dbReference type="Proteomes" id="UP000314983"/>
    </source>
</evidence>
<evidence type="ECO:0000256" key="6">
    <source>
        <dbReference type="ARBA" id="ARBA00023136"/>
    </source>
</evidence>
<comment type="similarity">
    <text evidence="2">Belongs to the FAM171 family.</text>
</comment>
<dbReference type="Pfam" id="PF20771">
    <property type="entry name" value="FAM171A1-2-B_C"/>
    <property type="match status" value="2"/>
</dbReference>
<feature type="compositionally biased region" description="Basic and acidic residues" evidence="8">
    <location>
        <begin position="751"/>
        <end position="765"/>
    </location>
</feature>
<keyword evidence="13" id="KW-1185">Reference proteome</keyword>
<dbReference type="GO" id="GO:0008360">
    <property type="term" value="P:regulation of cell shape"/>
    <property type="evidence" value="ECO:0007669"/>
    <property type="project" value="TreeGrafter"/>
</dbReference>
<feature type="compositionally biased region" description="Gly residues" evidence="8">
    <location>
        <begin position="577"/>
        <end position="587"/>
    </location>
</feature>
<dbReference type="Ensembl" id="ENSEEET00000057505.1">
    <property type="protein sequence ID" value="ENSEEEP00000054113.1"/>
    <property type="gene ID" value="ENSEEEG00000003277.2"/>
</dbReference>
<feature type="transmembrane region" description="Helical" evidence="9">
    <location>
        <begin position="271"/>
        <end position="294"/>
    </location>
</feature>
<dbReference type="PANTHER" id="PTHR31626:SF1">
    <property type="entry name" value="PROTEIN FAM171A1"/>
    <property type="match status" value="1"/>
</dbReference>
<dbReference type="GO" id="GO:0005886">
    <property type="term" value="C:plasma membrane"/>
    <property type="evidence" value="ECO:0007669"/>
    <property type="project" value="TreeGrafter"/>
</dbReference>
<dbReference type="AlphaFoldDB" id="A0AAY5EB51"/>
<dbReference type="Pfam" id="PF10577">
    <property type="entry name" value="FAM171A1-2-B_N"/>
    <property type="match status" value="1"/>
</dbReference>
<dbReference type="PANTHER" id="PTHR31626">
    <property type="entry name" value="SUSHI DOMAIN-CONTAINING PROTEIN"/>
    <property type="match status" value="1"/>
</dbReference>
<evidence type="ECO:0008006" key="14">
    <source>
        <dbReference type="Google" id="ProtNLM"/>
    </source>
</evidence>